<proteinExistence type="predicted"/>
<protein>
    <submittedName>
        <fullName evidence="1">Uncharacterized protein</fullName>
    </submittedName>
</protein>
<organism evidence="1 2">
    <name type="scientific">Uliginosibacterium paludis</name>
    <dbReference type="NCBI Taxonomy" id="1615952"/>
    <lineage>
        <taxon>Bacteria</taxon>
        <taxon>Pseudomonadati</taxon>
        <taxon>Pseudomonadota</taxon>
        <taxon>Betaproteobacteria</taxon>
        <taxon>Rhodocyclales</taxon>
        <taxon>Zoogloeaceae</taxon>
        <taxon>Uliginosibacterium</taxon>
    </lineage>
</organism>
<dbReference type="Proteomes" id="UP001548590">
    <property type="component" value="Unassembled WGS sequence"/>
</dbReference>
<accession>A0ABV2CUG0</accession>
<gene>
    <name evidence="1" type="ORF">ABVT11_16965</name>
</gene>
<keyword evidence="2" id="KW-1185">Reference proteome</keyword>
<dbReference type="RefSeq" id="WP_345927327.1">
    <property type="nucleotide sequence ID" value="NZ_JBDIVF010000004.1"/>
</dbReference>
<comment type="caution">
    <text evidence="1">The sequence shown here is derived from an EMBL/GenBank/DDBJ whole genome shotgun (WGS) entry which is preliminary data.</text>
</comment>
<evidence type="ECO:0000313" key="2">
    <source>
        <dbReference type="Proteomes" id="UP001548590"/>
    </source>
</evidence>
<dbReference type="EMBL" id="JBEWLZ010000012">
    <property type="protein sequence ID" value="MET1491533.1"/>
    <property type="molecule type" value="Genomic_DNA"/>
</dbReference>
<sequence>MLCIRVFARLALYEFIHFEEFVMTAHRLATTPIASTVSQALTRVVDLVPRGYVFATQGECLASKAEALARKFHARYGIGLSPAQRTLRRQRGQANAMLVMYWPGRVKQQEHGTSAEVATSDAVTETPAEERVRWLLLVTEGAGPVHEREQLRDLRQDRLVWLGYELLRSGAKASWTFRRTKAEMEALHVLIADQLNRKQYPALAATLQRIARQPGFAGVRKQSWSLFHAARTKGWSGEWPHLYFIQKVGHGALIVVGEDIR</sequence>
<evidence type="ECO:0000313" key="1">
    <source>
        <dbReference type="EMBL" id="MET1491533.1"/>
    </source>
</evidence>
<reference evidence="1 2" key="1">
    <citation type="submission" date="2024-07" db="EMBL/GenBank/DDBJ databases">
        <title>Uliginosibacterium paludis KCTC:42655.</title>
        <authorList>
            <person name="Kim M.K."/>
        </authorList>
    </citation>
    <scope>NUCLEOTIDE SEQUENCE [LARGE SCALE GENOMIC DNA]</scope>
    <source>
        <strain evidence="1 2">KCTC 42655</strain>
    </source>
</reference>
<name>A0ABV2CUG0_9RHOO</name>